<dbReference type="GO" id="GO:0006307">
    <property type="term" value="P:DNA alkylation repair"/>
    <property type="evidence" value="ECO:0007669"/>
    <property type="project" value="TreeGrafter"/>
</dbReference>
<dbReference type="GO" id="GO:0006285">
    <property type="term" value="P:base-excision repair, AP site formation"/>
    <property type="evidence" value="ECO:0007669"/>
    <property type="project" value="TreeGrafter"/>
</dbReference>
<dbReference type="GO" id="GO:0032131">
    <property type="term" value="F:alkylated DNA binding"/>
    <property type="evidence" value="ECO:0007669"/>
    <property type="project" value="TreeGrafter"/>
</dbReference>
<protein>
    <recommendedName>
        <fullName evidence="2">DNA-3-methyladenine glycosylase II</fullName>
        <ecNumber evidence="2">3.2.2.21</ecNumber>
    </recommendedName>
</protein>
<dbReference type="SUPFAM" id="SSF48150">
    <property type="entry name" value="DNA-glycosylase"/>
    <property type="match status" value="1"/>
</dbReference>
<evidence type="ECO:0000256" key="1">
    <source>
        <dbReference type="ARBA" id="ARBA00000086"/>
    </source>
</evidence>
<dbReference type="InterPro" id="IPR037046">
    <property type="entry name" value="AlkA_N_sf"/>
</dbReference>
<comment type="catalytic activity">
    <reaction evidence="1">
        <text>Hydrolysis of alkylated DNA, releasing 3-methyladenine, 3-methylguanine, 7-methylguanine and 7-methyladenine.</text>
        <dbReference type="EC" id="3.2.2.21"/>
    </reaction>
</comment>
<dbReference type="InterPro" id="IPR051912">
    <property type="entry name" value="Alkylbase_DNA_Glycosylase/TA"/>
</dbReference>
<dbReference type="SMART" id="SM00478">
    <property type="entry name" value="ENDO3c"/>
    <property type="match status" value="1"/>
</dbReference>
<dbReference type="EMBL" id="JADJMS010000052">
    <property type="protein sequence ID" value="MBK7417432.1"/>
    <property type="molecule type" value="Genomic_DNA"/>
</dbReference>
<evidence type="ECO:0000313" key="7">
    <source>
        <dbReference type="EMBL" id="MBK7417432.1"/>
    </source>
</evidence>
<dbReference type="Gene3D" id="3.30.310.20">
    <property type="entry name" value="DNA-3-methyladenine glycosylase AlkA, N-terminal domain"/>
    <property type="match status" value="1"/>
</dbReference>
<dbReference type="PANTHER" id="PTHR43003">
    <property type="entry name" value="DNA-3-METHYLADENINE GLYCOSYLASE"/>
    <property type="match status" value="1"/>
</dbReference>
<evidence type="ECO:0000259" key="6">
    <source>
        <dbReference type="SMART" id="SM01009"/>
    </source>
</evidence>
<proteinExistence type="predicted"/>
<gene>
    <name evidence="7" type="ORF">IPJ38_22415</name>
</gene>
<dbReference type="GO" id="GO:0008725">
    <property type="term" value="F:DNA-3-methyladenine glycosylase activity"/>
    <property type="evidence" value="ECO:0007669"/>
    <property type="project" value="TreeGrafter"/>
</dbReference>
<dbReference type="Proteomes" id="UP000739411">
    <property type="component" value="Unassembled WGS sequence"/>
</dbReference>
<evidence type="ECO:0000313" key="8">
    <source>
        <dbReference type="Proteomes" id="UP000739411"/>
    </source>
</evidence>
<dbReference type="InterPro" id="IPR003265">
    <property type="entry name" value="HhH-GPD_domain"/>
</dbReference>
<dbReference type="Pfam" id="PF00730">
    <property type="entry name" value="HhH-GPD"/>
    <property type="match status" value="1"/>
</dbReference>
<reference evidence="7 8" key="1">
    <citation type="submission" date="2020-10" db="EMBL/GenBank/DDBJ databases">
        <title>Connecting structure to function with the recovery of over 1000 high-quality activated sludge metagenome-assembled genomes encoding full-length rRNA genes using long-read sequencing.</title>
        <authorList>
            <person name="Singleton C.M."/>
            <person name="Petriglieri F."/>
            <person name="Kristensen J.M."/>
            <person name="Kirkegaard R.H."/>
            <person name="Michaelsen T.Y."/>
            <person name="Andersen M.H."/>
            <person name="Karst S.M."/>
            <person name="Dueholm M.S."/>
            <person name="Nielsen P.H."/>
            <person name="Albertsen M."/>
        </authorList>
    </citation>
    <scope>NUCLEOTIDE SEQUENCE [LARGE SCALE GENOMIC DNA]</scope>
    <source>
        <strain evidence="7">EsbW_18-Q3-R4-48_BATAC.463</strain>
    </source>
</reference>
<dbReference type="GO" id="GO:0043916">
    <property type="term" value="F:DNA-7-methylguanine glycosylase activity"/>
    <property type="evidence" value="ECO:0007669"/>
    <property type="project" value="TreeGrafter"/>
</dbReference>
<name>A0A935K8G0_9RHOO</name>
<dbReference type="SMART" id="SM01009">
    <property type="entry name" value="AlkA_N"/>
    <property type="match status" value="1"/>
</dbReference>
<organism evidence="7 8">
    <name type="scientific">Candidatus Dechloromonas phosphorivorans</name>
    <dbReference type="NCBI Taxonomy" id="2899244"/>
    <lineage>
        <taxon>Bacteria</taxon>
        <taxon>Pseudomonadati</taxon>
        <taxon>Pseudomonadota</taxon>
        <taxon>Betaproteobacteria</taxon>
        <taxon>Rhodocyclales</taxon>
        <taxon>Azonexaceae</taxon>
        <taxon>Dechloromonas</taxon>
    </lineage>
</organism>
<dbReference type="Gene3D" id="1.10.340.30">
    <property type="entry name" value="Hypothetical protein, domain 2"/>
    <property type="match status" value="1"/>
</dbReference>
<dbReference type="InterPro" id="IPR011257">
    <property type="entry name" value="DNA_glycosylase"/>
</dbReference>
<keyword evidence="4" id="KW-0234">DNA repair</keyword>
<dbReference type="PANTHER" id="PTHR43003:SF13">
    <property type="entry name" value="DNA-3-METHYLADENINE GLYCOSYLASE 2"/>
    <property type="match status" value="1"/>
</dbReference>
<evidence type="ECO:0000256" key="2">
    <source>
        <dbReference type="ARBA" id="ARBA00012000"/>
    </source>
</evidence>
<feature type="domain" description="DNA-3-methyladenine glycosylase AlkA N-terminal" evidence="6">
    <location>
        <begin position="9"/>
        <end position="126"/>
    </location>
</feature>
<dbReference type="CDD" id="cd00056">
    <property type="entry name" value="ENDO3c"/>
    <property type="match status" value="1"/>
</dbReference>
<dbReference type="GO" id="GO:0032993">
    <property type="term" value="C:protein-DNA complex"/>
    <property type="evidence" value="ECO:0007669"/>
    <property type="project" value="TreeGrafter"/>
</dbReference>
<dbReference type="Pfam" id="PF06029">
    <property type="entry name" value="AlkA_N"/>
    <property type="match status" value="1"/>
</dbReference>
<dbReference type="AlphaFoldDB" id="A0A935K8G0"/>
<accession>A0A935K8G0</accession>
<evidence type="ECO:0000256" key="3">
    <source>
        <dbReference type="ARBA" id="ARBA00022763"/>
    </source>
</evidence>
<dbReference type="InterPro" id="IPR010316">
    <property type="entry name" value="AlkA_N"/>
</dbReference>
<feature type="domain" description="HhH-GPD" evidence="5">
    <location>
        <begin position="136"/>
        <end position="298"/>
    </location>
</feature>
<evidence type="ECO:0000259" key="5">
    <source>
        <dbReference type="SMART" id="SM00478"/>
    </source>
</evidence>
<comment type="caution">
    <text evidence="7">The sequence shown here is derived from an EMBL/GenBank/DDBJ whole genome shotgun (WGS) entry which is preliminary data.</text>
</comment>
<sequence>MAAATQTCTLELPAGFRLADILKFHQRDALAFSERVDTDSLHKGLVWEGHAACLSVHFLPDQTVAVKISLDGALTATDADNLARHVRRMLGLTQPVDEFEKAHARHPQLGALIARQAGLRVPLAASPFEALTWAIIGQQISVSAAVSIRRKMIKAAGLVHSGGLACYPDASRLAALSEVDLRAAGFSASKAQTLISVSARVLAGELPLDEWLDNPPVDLLRERLLGIRGIGPWTVNYTLLRGFGWLDGSLHGDVAVRRALQMLPGNPEKMGEAEARAWLEPLSPWRALVAAHLWASLALSA</sequence>
<dbReference type="GO" id="GO:0005737">
    <property type="term" value="C:cytoplasm"/>
    <property type="evidence" value="ECO:0007669"/>
    <property type="project" value="TreeGrafter"/>
</dbReference>
<dbReference type="EC" id="3.2.2.21" evidence="2"/>
<keyword evidence="3" id="KW-0227">DNA damage</keyword>
<evidence type="ECO:0000256" key="4">
    <source>
        <dbReference type="ARBA" id="ARBA00023204"/>
    </source>
</evidence>